<keyword evidence="3" id="KW-1185">Reference proteome</keyword>
<dbReference type="Proteomes" id="UP001620645">
    <property type="component" value="Unassembled WGS sequence"/>
</dbReference>
<feature type="chain" id="PRO_5044864873" description="Secreted protein" evidence="1">
    <location>
        <begin position="19"/>
        <end position="71"/>
    </location>
</feature>
<dbReference type="EMBL" id="JBICCN010000168">
    <property type="protein sequence ID" value="KAL3088091.1"/>
    <property type="molecule type" value="Genomic_DNA"/>
</dbReference>
<evidence type="ECO:0000313" key="3">
    <source>
        <dbReference type="Proteomes" id="UP001620645"/>
    </source>
</evidence>
<feature type="signal peptide" evidence="1">
    <location>
        <begin position="1"/>
        <end position="18"/>
    </location>
</feature>
<name>A0ABD2JBV3_HETSC</name>
<organism evidence="2 3">
    <name type="scientific">Heterodera schachtii</name>
    <name type="common">Sugarbeet cyst nematode worm</name>
    <name type="synonym">Tylenchus schachtii</name>
    <dbReference type="NCBI Taxonomy" id="97005"/>
    <lineage>
        <taxon>Eukaryota</taxon>
        <taxon>Metazoa</taxon>
        <taxon>Ecdysozoa</taxon>
        <taxon>Nematoda</taxon>
        <taxon>Chromadorea</taxon>
        <taxon>Rhabditida</taxon>
        <taxon>Tylenchina</taxon>
        <taxon>Tylenchomorpha</taxon>
        <taxon>Tylenchoidea</taxon>
        <taxon>Heteroderidae</taxon>
        <taxon>Heteroderinae</taxon>
        <taxon>Heterodera</taxon>
    </lineage>
</organism>
<gene>
    <name evidence="2" type="ORF">niasHS_009377</name>
</gene>
<reference evidence="2 3" key="1">
    <citation type="submission" date="2024-10" db="EMBL/GenBank/DDBJ databases">
        <authorList>
            <person name="Kim D."/>
        </authorList>
    </citation>
    <scope>NUCLEOTIDE SEQUENCE [LARGE SCALE GENOMIC DNA]</scope>
    <source>
        <strain evidence="2">Taebaek</strain>
    </source>
</reference>
<comment type="caution">
    <text evidence="2">The sequence shown here is derived from an EMBL/GenBank/DDBJ whole genome shotgun (WGS) entry which is preliminary data.</text>
</comment>
<evidence type="ECO:0000313" key="2">
    <source>
        <dbReference type="EMBL" id="KAL3088091.1"/>
    </source>
</evidence>
<accession>A0ABD2JBV3</accession>
<evidence type="ECO:0000256" key="1">
    <source>
        <dbReference type="SAM" id="SignalP"/>
    </source>
</evidence>
<sequence>MISLNLILIACANLLVLASTTVSETTANRATSANTATTPSAYHDCSSYTGTVASATTNSGKPWRLPSGSTR</sequence>
<protein>
    <recommendedName>
        <fullName evidence="4">Secreted protein</fullName>
    </recommendedName>
</protein>
<dbReference type="AlphaFoldDB" id="A0ABD2JBV3"/>
<evidence type="ECO:0008006" key="4">
    <source>
        <dbReference type="Google" id="ProtNLM"/>
    </source>
</evidence>
<proteinExistence type="predicted"/>
<keyword evidence="1" id="KW-0732">Signal</keyword>